<accession>A0A1V4ITY8</accession>
<name>A0A1V4ITY8_9CLOT</name>
<protein>
    <submittedName>
        <fullName evidence="1">Uncharacterized protein</fullName>
    </submittedName>
</protein>
<dbReference type="AlphaFoldDB" id="A0A1V4ITY8"/>
<evidence type="ECO:0000313" key="2">
    <source>
        <dbReference type="Proteomes" id="UP000190080"/>
    </source>
</evidence>
<dbReference type="RefSeq" id="WP_079422753.1">
    <property type="nucleotide sequence ID" value="NZ_MZGV01000010.1"/>
</dbReference>
<dbReference type="STRING" id="1450648.CLORY_13380"/>
<organism evidence="1 2">
    <name type="scientific">Clostridium oryzae</name>
    <dbReference type="NCBI Taxonomy" id="1450648"/>
    <lineage>
        <taxon>Bacteria</taxon>
        <taxon>Bacillati</taxon>
        <taxon>Bacillota</taxon>
        <taxon>Clostridia</taxon>
        <taxon>Eubacteriales</taxon>
        <taxon>Clostridiaceae</taxon>
        <taxon>Clostridium</taxon>
    </lineage>
</organism>
<keyword evidence="2" id="KW-1185">Reference proteome</keyword>
<evidence type="ECO:0000313" key="1">
    <source>
        <dbReference type="EMBL" id="OPJ63255.1"/>
    </source>
</evidence>
<sequence length="91" mass="10518">MLNCNYSDMMINCNEQCFKSNSYSSERVFNTWPYVYPYSQPIVKDKPIYDNKFGYNTNTLYNGVLPQPVFPEPVAASNLKITTVNIQDICL</sequence>
<proteinExistence type="predicted"/>
<gene>
    <name evidence="1" type="ORF">CLORY_13380</name>
</gene>
<reference evidence="1 2" key="1">
    <citation type="submission" date="2017-03" db="EMBL/GenBank/DDBJ databases">
        <title>Genome sequence of Clostridium oryzae DSM 28571.</title>
        <authorList>
            <person name="Poehlein A."/>
            <person name="Daniel R."/>
        </authorList>
    </citation>
    <scope>NUCLEOTIDE SEQUENCE [LARGE SCALE GENOMIC DNA]</scope>
    <source>
        <strain evidence="1 2">DSM 28571</strain>
    </source>
</reference>
<dbReference type="Proteomes" id="UP000190080">
    <property type="component" value="Unassembled WGS sequence"/>
</dbReference>
<dbReference type="EMBL" id="MZGV01000010">
    <property type="protein sequence ID" value="OPJ63255.1"/>
    <property type="molecule type" value="Genomic_DNA"/>
</dbReference>
<comment type="caution">
    <text evidence="1">The sequence shown here is derived from an EMBL/GenBank/DDBJ whole genome shotgun (WGS) entry which is preliminary data.</text>
</comment>